<organism evidence="1 2">
    <name type="scientific">Paenibacillus pabuli</name>
    <dbReference type="NCBI Taxonomy" id="1472"/>
    <lineage>
        <taxon>Bacteria</taxon>
        <taxon>Bacillati</taxon>
        <taxon>Bacillota</taxon>
        <taxon>Bacilli</taxon>
        <taxon>Bacillales</taxon>
        <taxon>Paenibacillaceae</taxon>
        <taxon>Paenibacillus</taxon>
    </lineage>
</organism>
<protein>
    <submittedName>
        <fullName evidence="1">Uncharacterized protein</fullName>
    </submittedName>
</protein>
<evidence type="ECO:0000313" key="1">
    <source>
        <dbReference type="EMBL" id="PWW39932.1"/>
    </source>
</evidence>
<reference evidence="1 2" key="1">
    <citation type="submission" date="2018-05" db="EMBL/GenBank/DDBJ databases">
        <title>Freshwater and sediment microbial communities from various areas in North America, analyzing microbe dynamics in response to fracking.</title>
        <authorList>
            <person name="Lamendella R."/>
        </authorList>
    </citation>
    <scope>NUCLEOTIDE SEQUENCE [LARGE SCALE GENOMIC DNA]</scope>
    <source>
        <strain evidence="1 2">DB-3</strain>
    </source>
</reference>
<dbReference type="Proteomes" id="UP000247078">
    <property type="component" value="Unassembled WGS sequence"/>
</dbReference>
<sequence>MPYVFDDLDYDKEILNETLNVFTIEQIIGYLETSVDMGLLNMKYIKVKYNL</sequence>
<accession>A0A855YAA1</accession>
<dbReference type="EMBL" id="QGTZ01000006">
    <property type="protein sequence ID" value="PWW39932.1"/>
    <property type="molecule type" value="Genomic_DNA"/>
</dbReference>
<comment type="caution">
    <text evidence="1">The sequence shown here is derived from an EMBL/GenBank/DDBJ whole genome shotgun (WGS) entry which is preliminary data.</text>
</comment>
<proteinExistence type="predicted"/>
<name>A0A855YAA1_9BACL</name>
<evidence type="ECO:0000313" key="2">
    <source>
        <dbReference type="Proteomes" id="UP000247078"/>
    </source>
</evidence>
<gene>
    <name evidence="1" type="ORF">DET56_106318</name>
</gene>
<dbReference type="AlphaFoldDB" id="A0A855YAA1"/>